<proteinExistence type="predicted"/>
<organism evidence="1 2">
    <name type="scientific">Apodospora peruviana</name>
    <dbReference type="NCBI Taxonomy" id="516989"/>
    <lineage>
        <taxon>Eukaryota</taxon>
        <taxon>Fungi</taxon>
        <taxon>Dikarya</taxon>
        <taxon>Ascomycota</taxon>
        <taxon>Pezizomycotina</taxon>
        <taxon>Sordariomycetes</taxon>
        <taxon>Sordariomycetidae</taxon>
        <taxon>Sordariales</taxon>
        <taxon>Lasiosphaeriaceae</taxon>
        <taxon>Apodospora</taxon>
    </lineage>
</organism>
<comment type="caution">
    <text evidence="1">The sequence shown here is derived from an EMBL/GenBank/DDBJ whole genome shotgun (WGS) entry which is preliminary data.</text>
</comment>
<dbReference type="Proteomes" id="UP001283341">
    <property type="component" value="Unassembled WGS sequence"/>
</dbReference>
<gene>
    <name evidence="1" type="ORF">B0H66DRAFT_592834</name>
</gene>
<reference evidence="1" key="2">
    <citation type="submission" date="2023-06" db="EMBL/GenBank/DDBJ databases">
        <authorList>
            <consortium name="Lawrence Berkeley National Laboratory"/>
            <person name="Haridas S."/>
            <person name="Hensen N."/>
            <person name="Bonometti L."/>
            <person name="Westerberg I."/>
            <person name="Brannstrom I.O."/>
            <person name="Guillou S."/>
            <person name="Cros-Aarteil S."/>
            <person name="Calhoun S."/>
            <person name="Kuo A."/>
            <person name="Mondo S."/>
            <person name="Pangilinan J."/>
            <person name="Riley R."/>
            <person name="Labutti K."/>
            <person name="Andreopoulos B."/>
            <person name="Lipzen A."/>
            <person name="Chen C."/>
            <person name="Yanf M."/>
            <person name="Daum C."/>
            <person name="Ng V."/>
            <person name="Clum A."/>
            <person name="Steindorff A."/>
            <person name="Ohm R."/>
            <person name="Martin F."/>
            <person name="Silar P."/>
            <person name="Natvig D."/>
            <person name="Lalanne C."/>
            <person name="Gautier V."/>
            <person name="Ament-Velasquez S.L."/>
            <person name="Kruys A."/>
            <person name="Hutchinson M.I."/>
            <person name="Powell A.J."/>
            <person name="Barry K."/>
            <person name="Miller A.N."/>
            <person name="Grigoriev I.V."/>
            <person name="Debuchy R."/>
            <person name="Gladieux P."/>
            <person name="Thoren M.H."/>
            <person name="Johannesson H."/>
        </authorList>
    </citation>
    <scope>NUCLEOTIDE SEQUENCE</scope>
    <source>
        <strain evidence="1">CBS 118394</strain>
    </source>
</reference>
<evidence type="ECO:0000313" key="1">
    <source>
        <dbReference type="EMBL" id="KAK3316690.1"/>
    </source>
</evidence>
<evidence type="ECO:0000313" key="2">
    <source>
        <dbReference type="Proteomes" id="UP001283341"/>
    </source>
</evidence>
<name>A0AAE0I1C5_9PEZI</name>
<keyword evidence="2" id="KW-1185">Reference proteome</keyword>
<sequence>MGSATLASSSVCRTAHKAAADKRNKHMVLRGDHALPRSHQHESSDRGCTALHDLRIPVPGARRPRTESYVINNKSRAEVEMVAKPACGRETLEQWIKVEACPPEHDVTMRIEECLLQICVTPPPWPYLQSSETAPHLASGIWHGAVWYRDPGERFLAVGRSSSLLVSKKPRNKETIGRITGVADAANQTGSLGRVVVVLVFDQIGQKQGPRIQSIQTSSPLGSERTVILPGPRSTFWTAVGSPVIELSSRALPAARRHNPKTPTAIYLRISTTLNVTCFSFSHGMIPNTLTSGMDSMKVVPGAYGYWWVMSVPDGVAPVASNKVQIDSLGHGPYWILNYQHIPRTETQTDVETYMLASATVALASQAEILRTVCTFTNDRTSIVSVPSNTPFPCQLSGSPGALQALNIPTVRSNSAVLMEQQQFVSYHAIPLPAAWHIYERELDR</sequence>
<dbReference type="EMBL" id="JAUEDM010000005">
    <property type="protein sequence ID" value="KAK3316690.1"/>
    <property type="molecule type" value="Genomic_DNA"/>
</dbReference>
<dbReference type="AlphaFoldDB" id="A0AAE0I1C5"/>
<reference evidence="1" key="1">
    <citation type="journal article" date="2023" name="Mol. Phylogenet. Evol.">
        <title>Genome-scale phylogeny and comparative genomics of the fungal order Sordariales.</title>
        <authorList>
            <person name="Hensen N."/>
            <person name="Bonometti L."/>
            <person name="Westerberg I."/>
            <person name="Brannstrom I.O."/>
            <person name="Guillou S."/>
            <person name="Cros-Aarteil S."/>
            <person name="Calhoun S."/>
            <person name="Haridas S."/>
            <person name="Kuo A."/>
            <person name="Mondo S."/>
            <person name="Pangilinan J."/>
            <person name="Riley R."/>
            <person name="LaButti K."/>
            <person name="Andreopoulos B."/>
            <person name="Lipzen A."/>
            <person name="Chen C."/>
            <person name="Yan M."/>
            <person name="Daum C."/>
            <person name="Ng V."/>
            <person name="Clum A."/>
            <person name="Steindorff A."/>
            <person name="Ohm R.A."/>
            <person name="Martin F."/>
            <person name="Silar P."/>
            <person name="Natvig D.O."/>
            <person name="Lalanne C."/>
            <person name="Gautier V."/>
            <person name="Ament-Velasquez S.L."/>
            <person name="Kruys A."/>
            <person name="Hutchinson M.I."/>
            <person name="Powell A.J."/>
            <person name="Barry K."/>
            <person name="Miller A.N."/>
            <person name="Grigoriev I.V."/>
            <person name="Debuchy R."/>
            <person name="Gladieux P."/>
            <person name="Hiltunen Thoren M."/>
            <person name="Johannesson H."/>
        </authorList>
    </citation>
    <scope>NUCLEOTIDE SEQUENCE</scope>
    <source>
        <strain evidence="1">CBS 118394</strain>
    </source>
</reference>
<protein>
    <submittedName>
        <fullName evidence="1">Uncharacterized protein</fullName>
    </submittedName>
</protein>
<accession>A0AAE0I1C5</accession>